<evidence type="ECO:0000313" key="1">
    <source>
        <dbReference type="EMBL" id="XBM44771.1"/>
    </source>
</evidence>
<protein>
    <submittedName>
        <fullName evidence="1">Uncharacterized protein</fullName>
    </submittedName>
</protein>
<organism evidence="1">
    <name type="scientific">Lactobacillus sp. JCM 1131</name>
    <dbReference type="NCBI Taxonomy" id="3153753"/>
    <lineage>
        <taxon>Bacteria</taxon>
        <taxon>Bacillati</taxon>
        <taxon>Bacillota</taxon>
        <taxon>Bacilli</taxon>
        <taxon>Lactobacillales</taxon>
        <taxon>Lactobacillaceae</taxon>
        <taxon>Lactobacillus</taxon>
    </lineage>
</organism>
<accession>A0AAU7G1G5</accession>
<dbReference type="EMBL" id="CP157382">
    <property type="protein sequence ID" value="XBM44771.1"/>
    <property type="molecule type" value="Genomic_DNA"/>
</dbReference>
<keyword evidence="1" id="KW-0614">Plasmid</keyword>
<proteinExistence type="predicted"/>
<sequence>MLKAMGKIAGYMKEVSKFFKGFKNAKKIKAPEIDSPKMTKPGKILSNAGAYMKLGAAFALVGAGALALGAGFKLLADAATQSI</sequence>
<gene>
    <name evidence="1" type="ORF">ABG084_00040</name>
</gene>
<reference evidence="1" key="1">
    <citation type="submission" date="2024-05" db="EMBL/GenBank/DDBJ databases">
        <authorList>
            <person name="Lee M.W."/>
            <person name="Lee J.K."/>
            <person name="Kim J.M."/>
            <person name="Choi D.G."/>
            <person name="Baek J.H."/>
            <person name="Bayburt H."/>
            <person name="Jung J.J."/>
            <person name="Han D.M."/>
            <person name="Jeon C.O."/>
        </authorList>
    </citation>
    <scope>NUCLEOTIDE SEQUENCE</scope>
    <source>
        <strain evidence="1">JCM 1131</strain>
        <plasmid evidence="1">unnamed1</plasmid>
    </source>
</reference>
<dbReference type="RefSeq" id="WP_348796772.1">
    <property type="nucleotide sequence ID" value="NZ_CP157382.1"/>
</dbReference>
<geneLocation type="plasmid" evidence="1">
    <name>unnamed1</name>
</geneLocation>
<dbReference type="AlphaFoldDB" id="A0AAU7G1G5"/>
<name>A0AAU7G1G5_9LACO</name>